<dbReference type="AlphaFoldDB" id="C5EZF3"/>
<reference evidence="2" key="1">
    <citation type="journal article" date="2014" name="Genome Announc.">
        <title>Draft genome sequences of six enterohepatic helicobacter species isolated from humans and one from rhesus macaques.</title>
        <authorList>
            <person name="Shen Z."/>
            <person name="Sheh A."/>
            <person name="Young S.K."/>
            <person name="Abouelliel A."/>
            <person name="Ward D.V."/>
            <person name="Earl A.M."/>
            <person name="Fox J.G."/>
        </authorList>
    </citation>
    <scope>NUCLEOTIDE SEQUENCE [LARGE SCALE GENOMIC DNA]</scope>
    <source>
        <strain evidence="2">MIT 98-5489</strain>
    </source>
</reference>
<accession>C5EZF3</accession>
<sequence length="362" mass="43225">MKNKICFLMPIYPPHFKRANLFIGSFLEFRLDKQADLAFIFTNQDEAHAFKNISSGIQYREIILSEELQCGDKRIINIKKFYGLQRLQNKYKYIIVLDAETIVVKNINLMKMYRKFEKHKILYGNENLANAEWIYSDSKKFFSLEEQDKIRNELYLWFNQPCIYICSHLKDFFDKTALNDLSRRKDEITKGSFDYYIYMYYLILFCNYKVKDLDVVANYAFLETNAFVPQDSRYRKIRFYWSSAATYGFINSSNIFMLIHIDRGLEVLRRKLGLHSACSRIKNNLSYKIGKCIVEHSFFVLPFYLFEIIKTYKKNQRIIKYAFAEKLPTLNQYPDYPKALEMMDSSYYEIGNAFLRGRGDNI</sequence>
<protein>
    <submittedName>
        <fullName evidence="1">Uncharacterized protein</fullName>
    </submittedName>
</protein>
<name>C5EZF3_9HELI</name>
<dbReference type="eggNOG" id="COG1216">
    <property type="taxonomic scope" value="Bacteria"/>
</dbReference>
<keyword evidence="2" id="KW-1185">Reference proteome</keyword>
<evidence type="ECO:0000313" key="2">
    <source>
        <dbReference type="Proteomes" id="UP000003953"/>
    </source>
</evidence>
<dbReference type="Proteomes" id="UP000003953">
    <property type="component" value="Unassembled WGS sequence"/>
</dbReference>
<dbReference type="RefSeq" id="WP_005021514.1">
    <property type="nucleotide sequence ID" value="NZ_DS990442.1"/>
</dbReference>
<proteinExistence type="predicted"/>
<evidence type="ECO:0000313" key="1">
    <source>
        <dbReference type="EMBL" id="EEQ63268.1"/>
    </source>
</evidence>
<dbReference type="EMBL" id="DS990442">
    <property type="protein sequence ID" value="EEQ63268.1"/>
    <property type="molecule type" value="Genomic_DNA"/>
</dbReference>
<dbReference type="HOGENOM" id="CLU_764552_0_0_7"/>
<gene>
    <name evidence="1" type="ORF">HPMG_00725</name>
</gene>
<organism evidence="1 2">
    <name type="scientific">Helicobacter pullorum MIT 98-5489</name>
    <dbReference type="NCBI Taxonomy" id="537972"/>
    <lineage>
        <taxon>Bacteria</taxon>
        <taxon>Pseudomonadati</taxon>
        <taxon>Campylobacterota</taxon>
        <taxon>Epsilonproteobacteria</taxon>
        <taxon>Campylobacterales</taxon>
        <taxon>Helicobacteraceae</taxon>
        <taxon>Helicobacter</taxon>
    </lineage>
</organism>